<feature type="coiled-coil region" evidence="6">
    <location>
        <begin position="288"/>
        <end position="318"/>
    </location>
</feature>
<evidence type="ECO:0000256" key="5">
    <source>
        <dbReference type="RuleBase" id="RU369104"/>
    </source>
</evidence>
<dbReference type="Pfam" id="PF14215">
    <property type="entry name" value="bHLH-MYC_N"/>
    <property type="match status" value="1"/>
</dbReference>
<dbReference type="InterPro" id="IPR054502">
    <property type="entry name" value="bHLH-TF_ACT-like_plant"/>
</dbReference>
<dbReference type="InterPro" id="IPR045084">
    <property type="entry name" value="AIB/MYC-like"/>
</dbReference>
<dbReference type="PANTHER" id="PTHR11514:SF40">
    <property type="entry name" value="TRANSCRIPTION FACTOR BHLH14"/>
    <property type="match status" value="1"/>
</dbReference>
<dbReference type="EMBL" id="CACTIH010005476">
    <property type="protein sequence ID" value="CAA2994549.1"/>
    <property type="molecule type" value="Genomic_DNA"/>
</dbReference>
<accession>A0A8S0SSM6</accession>
<comment type="caution">
    <text evidence="9">The sequence shown here is derived from an EMBL/GenBank/DDBJ whole genome shotgun (WGS) entry which is preliminary data.</text>
</comment>
<dbReference type="Gramene" id="OE9A121913T1">
    <property type="protein sequence ID" value="OE9A121913C1"/>
    <property type="gene ID" value="OE9A121913"/>
</dbReference>
<evidence type="ECO:0000313" key="10">
    <source>
        <dbReference type="Proteomes" id="UP000594638"/>
    </source>
</evidence>
<keyword evidence="3 5" id="KW-0804">Transcription</keyword>
<proteinExistence type="predicted"/>
<dbReference type="Gene3D" id="4.10.280.10">
    <property type="entry name" value="Helix-loop-helix DNA-binding domain"/>
    <property type="match status" value="1"/>
</dbReference>
<dbReference type="InterPro" id="IPR011598">
    <property type="entry name" value="bHLH_dom"/>
</dbReference>
<dbReference type="GO" id="GO:0000976">
    <property type="term" value="F:transcription cis-regulatory region binding"/>
    <property type="evidence" value="ECO:0007669"/>
    <property type="project" value="TreeGrafter"/>
</dbReference>
<dbReference type="PROSITE" id="PS50888">
    <property type="entry name" value="BHLH"/>
    <property type="match status" value="1"/>
</dbReference>
<keyword evidence="10" id="KW-1185">Reference proteome</keyword>
<dbReference type="AlphaFoldDB" id="A0A8S0SSM6"/>
<dbReference type="GO" id="GO:0046983">
    <property type="term" value="F:protein dimerization activity"/>
    <property type="evidence" value="ECO:0007669"/>
    <property type="project" value="InterPro"/>
</dbReference>
<organism evidence="9 10">
    <name type="scientific">Olea europaea subsp. europaea</name>
    <dbReference type="NCBI Taxonomy" id="158383"/>
    <lineage>
        <taxon>Eukaryota</taxon>
        <taxon>Viridiplantae</taxon>
        <taxon>Streptophyta</taxon>
        <taxon>Embryophyta</taxon>
        <taxon>Tracheophyta</taxon>
        <taxon>Spermatophyta</taxon>
        <taxon>Magnoliopsida</taxon>
        <taxon>eudicotyledons</taxon>
        <taxon>Gunneridae</taxon>
        <taxon>Pentapetalae</taxon>
        <taxon>asterids</taxon>
        <taxon>lamiids</taxon>
        <taxon>Lamiales</taxon>
        <taxon>Oleaceae</taxon>
        <taxon>Oleeae</taxon>
        <taxon>Olea</taxon>
    </lineage>
</organism>
<dbReference type="OrthoDB" id="1926382at2759"/>
<gene>
    <name evidence="9" type="ORF">OLEA9_A121913</name>
</gene>
<dbReference type="GO" id="GO:0003700">
    <property type="term" value="F:DNA-binding transcription factor activity"/>
    <property type="evidence" value="ECO:0007669"/>
    <property type="project" value="InterPro"/>
</dbReference>
<feature type="domain" description="BHLH" evidence="8">
    <location>
        <begin position="249"/>
        <end position="298"/>
    </location>
</feature>
<sequence length="395" mass="43930">MDEFILSSSSLLSASQHQPASLQQRLQPILDNQRERWTYAIFWQTSTDDEGCIFLTWGDGFFQGTTVIKEIRGLIVENYSDSHSNIVNDAERFYVKSLAKSLSLGDGVPGKVFSTGSVVWLSGGNQLGFQNCERAREAQIHGVQTLVCIPTSNGVVELGSNVIITQNWSVVQQVKCSFESDLYGLGLVSQKYSKLGTNPDDIDVLSQIQEDAQQKMTEALPVSKISDSTSQFKTPKKRGRKPSIGRPNVPLINHVDAERHKREKLTRAFCKLQSVVPYASTMDRASLLSAAVLYIKELKEKVEELESKRMKMKQLEIEVKIVGEDGMIRVQSENTNYPVTRLIDVIRDLELQVHHASMSSVKNLMLQDVVVKVPGGGVITSEDALRTALVTGLEK</sequence>
<feature type="compositionally biased region" description="Basic residues" evidence="7">
    <location>
        <begin position="234"/>
        <end position="243"/>
    </location>
</feature>
<dbReference type="Proteomes" id="UP000594638">
    <property type="component" value="Unassembled WGS sequence"/>
</dbReference>
<dbReference type="SUPFAM" id="SSF47459">
    <property type="entry name" value="HLH, helix-loop-helix DNA-binding domain"/>
    <property type="match status" value="1"/>
</dbReference>
<dbReference type="InterPro" id="IPR036638">
    <property type="entry name" value="HLH_DNA-bd_sf"/>
</dbReference>
<evidence type="ECO:0000259" key="8">
    <source>
        <dbReference type="PROSITE" id="PS50888"/>
    </source>
</evidence>
<evidence type="ECO:0000256" key="3">
    <source>
        <dbReference type="ARBA" id="ARBA00023163"/>
    </source>
</evidence>
<dbReference type="InterPro" id="IPR025610">
    <property type="entry name" value="MYC/MYB_N"/>
</dbReference>
<dbReference type="Pfam" id="PF00010">
    <property type="entry name" value="HLH"/>
    <property type="match status" value="1"/>
</dbReference>
<protein>
    <recommendedName>
        <fullName evidence="5">Transcription factor</fullName>
        <shortName evidence="5">bHLH transcription factor</shortName>
    </recommendedName>
    <alternativeName>
        <fullName evidence="5">Basic helix-loop-helix protein</fullName>
    </alternativeName>
</protein>
<evidence type="ECO:0000256" key="1">
    <source>
        <dbReference type="ARBA" id="ARBA00004123"/>
    </source>
</evidence>
<dbReference type="Pfam" id="PF22754">
    <property type="entry name" value="bHLH-TF_ACT-like_plant"/>
    <property type="match status" value="1"/>
</dbReference>
<keyword evidence="6" id="KW-0175">Coiled coil</keyword>
<evidence type="ECO:0000256" key="2">
    <source>
        <dbReference type="ARBA" id="ARBA00023015"/>
    </source>
</evidence>
<name>A0A8S0SSM6_OLEEU</name>
<dbReference type="GO" id="GO:0005634">
    <property type="term" value="C:nucleus"/>
    <property type="evidence" value="ECO:0007669"/>
    <property type="project" value="UniProtKB-SubCell"/>
</dbReference>
<evidence type="ECO:0000313" key="9">
    <source>
        <dbReference type="EMBL" id="CAA2994549.1"/>
    </source>
</evidence>
<keyword evidence="4 5" id="KW-0539">Nucleus</keyword>
<feature type="region of interest" description="Disordered" evidence="7">
    <location>
        <begin position="227"/>
        <end position="250"/>
    </location>
</feature>
<dbReference type="SMART" id="SM00353">
    <property type="entry name" value="HLH"/>
    <property type="match status" value="1"/>
</dbReference>
<evidence type="ECO:0000256" key="6">
    <source>
        <dbReference type="SAM" id="Coils"/>
    </source>
</evidence>
<evidence type="ECO:0000256" key="7">
    <source>
        <dbReference type="SAM" id="MobiDB-lite"/>
    </source>
</evidence>
<keyword evidence="2 5" id="KW-0805">Transcription regulation</keyword>
<reference evidence="9 10" key="1">
    <citation type="submission" date="2019-12" db="EMBL/GenBank/DDBJ databases">
        <authorList>
            <person name="Alioto T."/>
            <person name="Alioto T."/>
            <person name="Gomez Garrido J."/>
        </authorList>
    </citation>
    <scope>NUCLEOTIDE SEQUENCE [LARGE SCALE GENOMIC DNA]</scope>
</reference>
<evidence type="ECO:0000256" key="4">
    <source>
        <dbReference type="ARBA" id="ARBA00023242"/>
    </source>
</evidence>
<comment type="subcellular location">
    <subcellularLocation>
        <location evidence="1 5">Nucleus</location>
    </subcellularLocation>
</comment>
<dbReference type="PANTHER" id="PTHR11514">
    <property type="entry name" value="MYC"/>
    <property type="match status" value="1"/>
</dbReference>